<keyword evidence="6" id="KW-0694">RNA-binding</keyword>
<dbReference type="EMBL" id="KF900602">
    <property type="protein sequence ID" value="AIF00789.1"/>
    <property type="molecule type" value="Genomic_DNA"/>
</dbReference>
<evidence type="ECO:0000259" key="10">
    <source>
        <dbReference type="SMART" id="SM00746"/>
    </source>
</evidence>
<dbReference type="InterPro" id="IPR000988">
    <property type="entry name" value="Ribosomal_eL24-rel_N"/>
</dbReference>
<dbReference type="GO" id="GO:0019843">
    <property type="term" value="F:rRNA binding"/>
    <property type="evidence" value="ECO:0007669"/>
    <property type="project" value="UniProtKB-KW"/>
</dbReference>
<reference evidence="11" key="1">
    <citation type="journal article" date="2014" name="Genome Biol. Evol.">
        <title>Pangenome evidence for extensive interdomain horizontal transfer affecting lineage core and shell genes in uncultured planktonic thaumarchaeota and euryarchaeota.</title>
        <authorList>
            <person name="Deschamps P."/>
            <person name="Zivanovic Y."/>
            <person name="Moreira D."/>
            <person name="Rodriguez-Valera F."/>
            <person name="Lopez-Garcia P."/>
        </authorList>
    </citation>
    <scope>NUCLEOTIDE SEQUENCE</scope>
</reference>
<keyword evidence="7 11" id="KW-0689">Ribosomal protein</keyword>
<evidence type="ECO:0000256" key="3">
    <source>
        <dbReference type="ARBA" id="ARBA00022730"/>
    </source>
</evidence>
<feature type="domain" description="TRASH" evidence="10">
    <location>
        <begin position="3"/>
        <end position="41"/>
    </location>
</feature>
<evidence type="ECO:0000256" key="7">
    <source>
        <dbReference type="ARBA" id="ARBA00022980"/>
    </source>
</evidence>
<comment type="similarity">
    <text evidence="1">Belongs to the eukaryotic ribosomal protein eL24 family.</text>
</comment>
<dbReference type="NCBIfam" id="NF034186">
    <property type="entry name" value="PRK14891.1-1"/>
    <property type="match status" value="1"/>
</dbReference>
<dbReference type="SUPFAM" id="SSF57716">
    <property type="entry name" value="Glucocorticoid receptor-like (DNA-binding domain)"/>
    <property type="match status" value="1"/>
</dbReference>
<keyword evidence="2" id="KW-0479">Metal-binding</keyword>
<keyword evidence="5" id="KW-0862">Zinc</keyword>
<evidence type="ECO:0000313" key="11">
    <source>
        <dbReference type="EMBL" id="AIF00789.1"/>
    </source>
</evidence>
<dbReference type="InterPro" id="IPR055345">
    <property type="entry name" value="Ribosomal_eL24-rel_arc"/>
</dbReference>
<dbReference type="PANTHER" id="PTHR10792:SF1">
    <property type="entry name" value="RIBOSOMAL PROTEIN L24"/>
    <property type="match status" value="1"/>
</dbReference>
<evidence type="ECO:0000256" key="4">
    <source>
        <dbReference type="ARBA" id="ARBA00022771"/>
    </source>
</evidence>
<dbReference type="GO" id="GO:1990904">
    <property type="term" value="C:ribonucleoprotein complex"/>
    <property type="evidence" value="ECO:0007669"/>
    <property type="project" value="UniProtKB-KW"/>
</dbReference>
<dbReference type="GO" id="GO:0008270">
    <property type="term" value="F:zinc ion binding"/>
    <property type="evidence" value="ECO:0007669"/>
    <property type="project" value="UniProtKB-KW"/>
</dbReference>
<dbReference type="CDD" id="cd00472">
    <property type="entry name" value="Ribosomal_L24e_L24"/>
    <property type="match status" value="1"/>
</dbReference>
<keyword evidence="4" id="KW-0863">Zinc-finger</keyword>
<evidence type="ECO:0000256" key="1">
    <source>
        <dbReference type="ARBA" id="ARBA00005647"/>
    </source>
</evidence>
<proteinExistence type="inferred from homology"/>
<gene>
    <name evidence="11" type="primary">RP-L24e</name>
    <name evidence="11" type="synonym">RPL24</name>
</gene>
<dbReference type="AlphaFoldDB" id="A0A075GAX9"/>
<dbReference type="Gene3D" id="2.30.170.20">
    <property type="entry name" value="Ribosomal protein L24e"/>
    <property type="match status" value="1"/>
</dbReference>
<keyword evidence="8" id="KW-0687">Ribonucleoprotein</keyword>
<evidence type="ECO:0000256" key="2">
    <source>
        <dbReference type="ARBA" id="ARBA00022723"/>
    </source>
</evidence>
<dbReference type="SMART" id="SM00746">
    <property type="entry name" value="TRASH"/>
    <property type="match status" value="1"/>
</dbReference>
<dbReference type="Pfam" id="PF01246">
    <property type="entry name" value="Ribosomal_L24e"/>
    <property type="match status" value="1"/>
</dbReference>
<dbReference type="InterPro" id="IPR011017">
    <property type="entry name" value="TRASH_dom"/>
</dbReference>
<sequence>MKCTFCGEIIEKGKGKIYVKKDGKIFQFCSSKCEKNTLKLKRNPVLVKWTKRYEKK</sequence>
<evidence type="ECO:0000256" key="9">
    <source>
        <dbReference type="ARBA" id="ARBA00035507"/>
    </source>
</evidence>
<dbReference type="GO" id="GO:0005840">
    <property type="term" value="C:ribosome"/>
    <property type="evidence" value="ECO:0007669"/>
    <property type="project" value="UniProtKB-KW"/>
</dbReference>
<dbReference type="GO" id="GO:0003735">
    <property type="term" value="F:structural constituent of ribosome"/>
    <property type="evidence" value="ECO:0007669"/>
    <property type="project" value="InterPro"/>
</dbReference>
<organism evidence="11">
    <name type="scientific">uncultured marine group II/III euryarchaeote KM3_139_C07</name>
    <dbReference type="NCBI Taxonomy" id="1457870"/>
    <lineage>
        <taxon>Archaea</taxon>
        <taxon>Methanobacteriati</taxon>
        <taxon>Methanobacteriota</taxon>
        <taxon>environmental samples</taxon>
    </lineage>
</organism>
<dbReference type="InterPro" id="IPR056366">
    <property type="entry name" value="Ribosomal_eL24"/>
</dbReference>
<accession>A0A075GAX9</accession>
<keyword evidence="3" id="KW-0699">rRNA-binding</keyword>
<dbReference type="PANTHER" id="PTHR10792">
    <property type="entry name" value="60S RIBOSOMAL PROTEIN L24"/>
    <property type="match status" value="1"/>
</dbReference>
<name>A0A075GAX9_9EURY</name>
<evidence type="ECO:0000256" key="8">
    <source>
        <dbReference type="ARBA" id="ARBA00023274"/>
    </source>
</evidence>
<evidence type="ECO:0000256" key="5">
    <source>
        <dbReference type="ARBA" id="ARBA00022833"/>
    </source>
</evidence>
<evidence type="ECO:0000256" key="6">
    <source>
        <dbReference type="ARBA" id="ARBA00022884"/>
    </source>
</evidence>
<dbReference type="InterPro" id="IPR038630">
    <property type="entry name" value="L24e/L24_sf"/>
</dbReference>
<protein>
    <recommendedName>
        <fullName evidence="9">50S ribosomal protein L24e</fullName>
    </recommendedName>
</protein>